<evidence type="ECO:0000313" key="3">
    <source>
        <dbReference type="Proteomes" id="UP000198510"/>
    </source>
</evidence>
<protein>
    <submittedName>
        <fullName evidence="2">Uncharacterized protein</fullName>
    </submittedName>
</protein>
<accession>A0A1G9SFK2</accession>
<keyword evidence="1" id="KW-0812">Transmembrane</keyword>
<dbReference type="AlphaFoldDB" id="A0A1G9SFK2"/>
<feature type="transmembrane region" description="Helical" evidence="1">
    <location>
        <begin position="6"/>
        <end position="30"/>
    </location>
</feature>
<proteinExistence type="predicted"/>
<name>A0A1G9SFK2_9BACT</name>
<dbReference type="STRING" id="1075417.SAMN05421823_112141"/>
<gene>
    <name evidence="2" type="ORF">SAMN05421823_112141</name>
</gene>
<dbReference type="EMBL" id="FNFO01000012">
    <property type="protein sequence ID" value="SDM34077.1"/>
    <property type="molecule type" value="Genomic_DNA"/>
</dbReference>
<reference evidence="2 3" key="1">
    <citation type="submission" date="2016-10" db="EMBL/GenBank/DDBJ databases">
        <authorList>
            <person name="de Groot N.N."/>
        </authorList>
    </citation>
    <scope>NUCLEOTIDE SEQUENCE [LARGE SCALE GENOMIC DNA]</scope>
    <source>
        <strain evidence="2 3">DSM 25186</strain>
    </source>
</reference>
<sequence>MNTALSLQLIAVIFNLIAILSLCIGCWILLEILRQEGPKWFNKENMVQP</sequence>
<keyword evidence="1" id="KW-0472">Membrane</keyword>
<evidence type="ECO:0000313" key="2">
    <source>
        <dbReference type="EMBL" id="SDM34077.1"/>
    </source>
</evidence>
<evidence type="ECO:0000256" key="1">
    <source>
        <dbReference type="SAM" id="Phobius"/>
    </source>
</evidence>
<keyword evidence="3" id="KW-1185">Reference proteome</keyword>
<organism evidence="2 3">
    <name type="scientific">Catalinimonas alkaloidigena</name>
    <dbReference type="NCBI Taxonomy" id="1075417"/>
    <lineage>
        <taxon>Bacteria</taxon>
        <taxon>Pseudomonadati</taxon>
        <taxon>Bacteroidota</taxon>
        <taxon>Cytophagia</taxon>
        <taxon>Cytophagales</taxon>
        <taxon>Catalimonadaceae</taxon>
        <taxon>Catalinimonas</taxon>
    </lineage>
</organism>
<dbReference type="Proteomes" id="UP000198510">
    <property type="component" value="Unassembled WGS sequence"/>
</dbReference>
<keyword evidence="1" id="KW-1133">Transmembrane helix</keyword>